<accession>A0A834TJ49</accession>
<gene>
    <name evidence="3" type="ORF">G2W53_027315</name>
</gene>
<evidence type="ECO:0000256" key="2">
    <source>
        <dbReference type="SAM" id="SignalP"/>
    </source>
</evidence>
<proteinExistence type="predicted"/>
<feature type="region of interest" description="Disordered" evidence="1">
    <location>
        <begin position="35"/>
        <end position="81"/>
    </location>
</feature>
<name>A0A834TJ49_9FABA</name>
<protein>
    <submittedName>
        <fullName evidence="3">Uncharacterized protein</fullName>
    </submittedName>
</protein>
<evidence type="ECO:0000313" key="4">
    <source>
        <dbReference type="Proteomes" id="UP000634136"/>
    </source>
</evidence>
<evidence type="ECO:0000256" key="1">
    <source>
        <dbReference type="SAM" id="MobiDB-lite"/>
    </source>
</evidence>
<feature type="signal peptide" evidence="2">
    <location>
        <begin position="1"/>
        <end position="18"/>
    </location>
</feature>
<dbReference type="AlphaFoldDB" id="A0A834TJ49"/>
<keyword evidence="2" id="KW-0732">Signal</keyword>
<dbReference type="EMBL" id="JAAIUW010000008">
    <property type="protein sequence ID" value="KAF7821860.1"/>
    <property type="molecule type" value="Genomic_DNA"/>
</dbReference>
<evidence type="ECO:0000313" key="3">
    <source>
        <dbReference type="EMBL" id="KAF7821860.1"/>
    </source>
</evidence>
<keyword evidence="4" id="KW-1185">Reference proteome</keyword>
<dbReference type="Proteomes" id="UP000634136">
    <property type="component" value="Unassembled WGS sequence"/>
</dbReference>
<sequence>MSWLLSAALSHAWPPGRLLILSVLLRGTRVVPEEVKGSCSVGEDTDESPVGEDSVGGVSSEISTGKEDSRKNRSSGSSKSPVCNIEESILTTGIGVSLSISFLLSL</sequence>
<reference evidence="3" key="1">
    <citation type="submission" date="2020-09" db="EMBL/GenBank/DDBJ databases">
        <title>Genome-Enabled Discovery of Anthraquinone Biosynthesis in Senna tora.</title>
        <authorList>
            <person name="Kang S.-H."/>
            <person name="Pandey R.P."/>
            <person name="Lee C.-M."/>
            <person name="Sim J.-S."/>
            <person name="Jeong J.-T."/>
            <person name="Choi B.-S."/>
            <person name="Jung M."/>
            <person name="Ginzburg D."/>
            <person name="Zhao K."/>
            <person name="Won S.Y."/>
            <person name="Oh T.-J."/>
            <person name="Yu Y."/>
            <person name="Kim N.-H."/>
            <person name="Lee O.R."/>
            <person name="Lee T.-H."/>
            <person name="Bashyal P."/>
            <person name="Kim T.-S."/>
            <person name="Lee W.-H."/>
            <person name="Kawkins C."/>
            <person name="Kim C.-K."/>
            <person name="Kim J.S."/>
            <person name="Ahn B.O."/>
            <person name="Rhee S.Y."/>
            <person name="Sohng J.K."/>
        </authorList>
    </citation>
    <scope>NUCLEOTIDE SEQUENCE</scope>
    <source>
        <tissue evidence="3">Leaf</tissue>
    </source>
</reference>
<comment type="caution">
    <text evidence="3">The sequence shown here is derived from an EMBL/GenBank/DDBJ whole genome shotgun (WGS) entry which is preliminary data.</text>
</comment>
<feature type="chain" id="PRO_5032330898" evidence="2">
    <location>
        <begin position="19"/>
        <end position="106"/>
    </location>
</feature>
<organism evidence="3 4">
    <name type="scientific">Senna tora</name>
    <dbReference type="NCBI Taxonomy" id="362788"/>
    <lineage>
        <taxon>Eukaryota</taxon>
        <taxon>Viridiplantae</taxon>
        <taxon>Streptophyta</taxon>
        <taxon>Embryophyta</taxon>
        <taxon>Tracheophyta</taxon>
        <taxon>Spermatophyta</taxon>
        <taxon>Magnoliopsida</taxon>
        <taxon>eudicotyledons</taxon>
        <taxon>Gunneridae</taxon>
        <taxon>Pentapetalae</taxon>
        <taxon>rosids</taxon>
        <taxon>fabids</taxon>
        <taxon>Fabales</taxon>
        <taxon>Fabaceae</taxon>
        <taxon>Caesalpinioideae</taxon>
        <taxon>Cassia clade</taxon>
        <taxon>Senna</taxon>
    </lineage>
</organism>